<dbReference type="OrthoDB" id="361693at2759"/>
<evidence type="ECO:0000259" key="1">
    <source>
        <dbReference type="Pfam" id="PF25758"/>
    </source>
</evidence>
<dbReference type="InterPro" id="IPR058669">
    <property type="entry name" value="TPR_IPO7/11-like"/>
</dbReference>
<dbReference type="Proteomes" id="UP000247409">
    <property type="component" value="Unassembled WGS sequence"/>
</dbReference>
<dbReference type="Gene3D" id="1.25.10.10">
    <property type="entry name" value="Leucine-rich Repeat Variant"/>
    <property type="match status" value="1"/>
</dbReference>
<protein>
    <submittedName>
        <fullName evidence="2">Importin-11</fullName>
    </submittedName>
</protein>
<feature type="domain" description="Importin-7/11-like TPR repeats" evidence="1">
    <location>
        <begin position="33"/>
        <end position="292"/>
    </location>
</feature>
<proteinExistence type="predicted"/>
<dbReference type="AlphaFoldDB" id="A0A2V3IBU1"/>
<gene>
    <name evidence="2" type="ORF">BWQ96_10764</name>
</gene>
<sequence length="328" mass="36343">MEKRDLEGGLDVSGLHEKSSGGEVLLRTSIVGLLTALMRKVGAVCVQVERMNRMVIAVLQFSLDMSKEGGGLYLVEEGCELWSALIAASTKYTKEVRMLFPMTERILGVDFDNLREVFRVMESYALLGGDEFMNEFGDALKSILMRALGAVKDRGCLAAADILNSMLIRFPGQGVRYMAEILRDMLAKVFAKRESQVVSCAFVGLLARAVLTNIEEFETLVLERDESKCVDLMDCLVENLDAMYGLAIRKRTVACLCMVMRRYWASEAIRMRFGAVASVIVQVVRQEENAGNETGLAGREGRSLRCWLPSTGRRLAAGLKETALLRAV</sequence>
<evidence type="ECO:0000313" key="2">
    <source>
        <dbReference type="EMBL" id="PXF39541.1"/>
    </source>
</evidence>
<comment type="caution">
    <text evidence="2">The sequence shown here is derived from an EMBL/GenBank/DDBJ whole genome shotgun (WGS) entry which is preliminary data.</text>
</comment>
<accession>A0A2V3IBU1</accession>
<dbReference type="EMBL" id="NBIV01000769">
    <property type="protein sequence ID" value="PXF39541.1"/>
    <property type="molecule type" value="Genomic_DNA"/>
</dbReference>
<dbReference type="InterPro" id="IPR011989">
    <property type="entry name" value="ARM-like"/>
</dbReference>
<organism evidence="2 3">
    <name type="scientific">Gracilariopsis chorda</name>
    <dbReference type="NCBI Taxonomy" id="448386"/>
    <lineage>
        <taxon>Eukaryota</taxon>
        <taxon>Rhodophyta</taxon>
        <taxon>Florideophyceae</taxon>
        <taxon>Rhodymeniophycidae</taxon>
        <taxon>Gracilariales</taxon>
        <taxon>Gracilariaceae</taxon>
        <taxon>Gracilariopsis</taxon>
    </lineage>
</organism>
<dbReference type="SUPFAM" id="SSF48371">
    <property type="entry name" value="ARM repeat"/>
    <property type="match status" value="1"/>
</dbReference>
<reference evidence="2 3" key="1">
    <citation type="journal article" date="2018" name="Mol. Biol. Evol.">
        <title>Analysis of the draft genome of the red seaweed Gracilariopsis chorda provides insights into genome size evolution in Rhodophyta.</title>
        <authorList>
            <person name="Lee J."/>
            <person name="Yang E.C."/>
            <person name="Graf L."/>
            <person name="Yang J.H."/>
            <person name="Qiu H."/>
            <person name="Zel Zion U."/>
            <person name="Chan C.X."/>
            <person name="Stephens T.G."/>
            <person name="Weber A.P.M."/>
            <person name="Boo G.H."/>
            <person name="Boo S.M."/>
            <person name="Kim K.M."/>
            <person name="Shin Y."/>
            <person name="Jung M."/>
            <person name="Lee S.J."/>
            <person name="Yim H.S."/>
            <person name="Lee J.H."/>
            <person name="Bhattacharya D."/>
            <person name="Yoon H.S."/>
        </authorList>
    </citation>
    <scope>NUCLEOTIDE SEQUENCE [LARGE SCALE GENOMIC DNA]</scope>
    <source>
        <strain evidence="2 3">SKKU-2015</strain>
        <tissue evidence="2">Whole body</tissue>
    </source>
</reference>
<evidence type="ECO:0000313" key="3">
    <source>
        <dbReference type="Proteomes" id="UP000247409"/>
    </source>
</evidence>
<dbReference type="Pfam" id="PF25758">
    <property type="entry name" value="TPR_IPO11"/>
    <property type="match status" value="1"/>
</dbReference>
<dbReference type="InterPro" id="IPR016024">
    <property type="entry name" value="ARM-type_fold"/>
</dbReference>
<name>A0A2V3IBU1_9FLOR</name>
<keyword evidence="3" id="KW-1185">Reference proteome</keyword>